<sequence>YLWVSVVVFGTGRRVRCFARQSYPVRSLNSATTSILAQSAMSESATVHCFSFLRALSFHCPLFLLCSSFDNGFDSRQPGMSESATVHYFSSIRRVPLGLEFSPD</sequence>
<evidence type="ECO:0000313" key="1">
    <source>
        <dbReference type="EMBL" id="VDO01893.1"/>
    </source>
</evidence>
<dbReference type="AlphaFoldDB" id="A0A0R3TG48"/>
<dbReference type="EMBL" id="UZAE01005909">
    <property type="protein sequence ID" value="VDO01893.1"/>
    <property type="molecule type" value="Genomic_DNA"/>
</dbReference>
<gene>
    <name evidence="1" type="ORF">HNAJ_LOCUS6033</name>
</gene>
<reference evidence="1 2" key="2">
    <citation type="submission" date="2018-11" db="EMBL/GenBank/DDBJ databases">
        <authorList>
            <consortium name="Pathogen Informatics"/>
        </authorList>
    </citation>
    <scope>NUCLEOTIDE SEQUENCE [LARGE SCALE GENOMIC DNA]</scope>
</reference>
<evidence type="ECO:0000313" key="2">
    <source>
        <dbReference type="Proteomes" id="UP000278807"/>
    </source>
</evidence>
<protein>
    <submittedName>
        <fullName evidence="3">Secreted protein</fullName>
    </submittedName>
</protein>
<organism evidence="3">
    <name type="scientific">Rodentolepis nana</name>
    <name type="common">Dwarf tapeworm</name>
    <name type="synonym">Hymenolepis nana</name>
    <dbReference type="NCBI Taxonomy" id="102285"/>
    <lineage>
        <taxon>Eukaryota</taxon>
        <taxon>Metazoa</taxon>
        <taxon>Spiralia</taxon>
        <taxon>Lophotrochozoa</taxon>
        <taxon>Platyhelminthes</taxon>
        <taxon>Cestoda</taxon>
        <taxon>Eucestoda</taxon>
        <taxon>Cyclophyllidea</taxon>
        <taxon>Hymenolepididae</taxon>
        <taxon>Rodentolepis</taxon>
    </lineage>
</organism>
<name>A0A0R3TG48_RODNA</name>
<evidence type="ECO:0000313" key="3">
    <source>
        <dbReference type="WBParaSite" id="HNAJ_0000603901-mRNA-1"/>
    </source>
</evidence>
<accession>A0A0R3TG48</accession>
<dbReference type="Proteomes" id="UP000278807">
    <property type="component" value="Unassembled WGS sequence"/>
</dbReference>
<proteinExistence type="predicted"/>
<dbReference type="OrthoDB" id="382863at2759"/>
<reference evidence="3" key="1">
    <citation type="submission" date="2017-02" db="UniProtKB">
        <authorList>
            <consortium name="WormBaseParasite"/>
        </authorList>
    </citation>
    <scope>IDENTIFICATION</scope>
</reference>
<keyword evidence="2" id="KW-1185">Reference proteome</keyword>
<dbReference type="WBParaSite" id="HNAJ_0000603901-mRNA-1">
    <property type="protein sequence ID" value="HNAJ_0000603901-mRNA-1"/>
    <property type="gene ID" value="HNAJ_0000603901"/>
</dbReference>